<evidence type="ECO:0000313" key="1">
    <source>
        <dbReference type="EMBL" id="PKC50082.1"/>
    </source>
</evidence>
<sequence>MHYRCCITNLENELEKQFTAEIPNGIFSEDMFDACVIELKQLIADLDMKRITELWRISSIDRKSEHFIILYDDAAHLCTCLTLINCGLTSLH</sequence>
<proteinExistence type="predicted"/>
<dbReference type="EMBL" id="LLXH01011094">
    <property type="protein sequence ID" value="PKC50082.1"/>
    <property type="molecule type" value="Genomic_DNA"/>
</dbReference>
<dbReference type="Proteomes" id="UP000232688">
    <property type="component" value="Unassembled WGS sequence"/>
</dbReference>
<evidence type="ECO:0000313" key="2">
    <source>
        <dbReference type="Proteomes" id="UP000232688"/>
    </source>
</evidence>
<protein>
    <submittedName>
        <fullName evidence="1">Uncharacterized protein</fullName>
    </submittedName>
</protein>
<gene>
    <name evidence="1" type="ORF">RhiirA1_487463</name>
</gene>
<organism evidence="1 2">
    <name type="scientific">Rhizophagus irregularis</name>
    <dbReference type="NCBI Taxonomy" id="588596"/>
    <lineage>
        <taxon>Eukaryota</taxon>
        <taxon>Fungi</taxon>
        <taxon>Fungi incertae sedis</taxon>
        <taxon>Mucoromycota</taxon>
        <taxon>Glomeromycotina</taxon>
        <taxon>Glomeromycetes</taxon>
        <taxon>Glomerales</taxon>
        <taxon>Glomeraceae</taxon>
        <taxon>Rhizophagus</taxon>
    </lineage>
</organism>
<dbReference type="VEuPathDB" id="FungiDB:RhiirA1_487463"/>
<reference evidence="1 2" key="1">
    <citation type="submission" date="2017-10" db="EMBL/GenBank/DDBJ databases">
        <title>Extensive intraspecific genome diversity in a model arbuscular mycorrhizal fungus.</title>
        <authorList>
            <person name="Chen E.C.H."/>
            <person name="Morin E."/>
            <person name="Baudet D."/>
            <person name="Noel J."/>
            <person name="Ndikumana S."/>
            <person name="Charron P."/>
            <person name="St-Onge C."/>
            <person name="Giorgi J."/>
            <person name="Grigoriev I.V."/>
            <person name="Roux C."/>
            <person name="Martin F.M."/>
            <person name="Corradi N."/>
        </authorList>
    </citation>
    <scope>NUCLEOTIDE SEQUENCE [LARGE SCALE GENOMIC DNA]</scope>
    <source>
        <strain evidence="1 2">A1</strain>
    </source>
</reference>
<dbReference type="AlphaFoldDB" id="A0A2N0QGA9"/>
<accession>A0A2N0QGA9</accession>
<reference evidence="1 2" key="2">
    <citation type="submission" date="2017-10" db="EMBL/GenBank/DDBJ databases">
        <title>Genome analyses suggest a sexual origin of heterokaryosis in a supposedly ancient asexual fungus.</title>
        <authorList>
            <person name="Corradi N."/>
            <person name="Sedzielewska K."/>
            <person name="Noel J."/>
            <person name="Charron P."/>
            <person name="Farinelli L."/>
            <person name="Marton T."/>
            <person name="Kruger M."/>
            <person name="Pelin A."/>
            <person name="Brachmann A."/>
            <person name="Corradi N."/>
        </authorList>
    </citation>
    <scope>NUCLEOTIDE SEQUENCE [LARGE SCALE GENOMIC DNA]</scope>
    <source>
        <strain evidence="1 2">A1</strain>
    </source>
</reference>
<name>A0A2N0QGA9_9GLOM</name>
<comment type="caution">
    <text evidence="1">The sequence shown here is derived from an EMBL/GenBank/DDBJ whole genome shotgun (WGS) entry which is preliminary data.</text>
</comment>